<dbReference type="EMBL" id="CAXDID020000002">
    <property type="protein sequence ID" value="CAL5971172.1"/>
    <property type="molecule type" value="Genomic_DNA"/>
</dbReference>
<accession>A0ABP1GGD8</accession>
<evidence type="ECO:0000256" key="1">
    <source>
        <dbReference type="SAM" id="MobiDB-lite"/>
    </source>
</evidence>
<gene>
    <name evidence="2" type="ORF">HINF_LOCUS1112</name>
</gene>
<protein>
    <submittedName>
        <fullName evidence="2">Hypothetical_protein</fullName>
    </submittedName>
</protein>
<comment type="caution">
    <text evidence="2">The sequence shown here is derived from an EMBL/GenBank/DDBJ whole genome shotgun (WGS) entry which is preliminary data.</text>
</comment>
<proteinExistence type="predicted"/>
<sequence length="162" mass="18630">MFELHWQIQEPPLRTRFPFVGHAQTPPVKVAPVGQTHYPEVKVAPVVQTHEVPEMEPPAMHWQEQTPALFTKVEQVGHQHEFPEITAPVGQTHDEPETDAPVGQRQEEPERYALVIQTQVEPERTMFELHQQMQELPLKTNFPFVGHWQIPPVKVAPDGQTH</sequence>
<keyword evidence="3" id="KW-1185">Reference proteome</keyword>
<organism evidence="2 3">
    <name type="scientific">Hexamita inflata</name>
    <dbReference type="NCBI Taxonomy" id="28002"/>
    <lineage>
        <taxon>Eukaryota</taxon>
        <taxon>Metamonada</taxon>
        <taxon>Diplomonadida</taxon>
        <taxon>Hexamitidae</taxon>
        <taxon>Hexamitinae</taxon>
        <taxon>Hexamita</taxon>
    </lineage>
</organism>
<name>A0ABP1GGD8_9EUKA</name>
<reference evidence="2 3" key="1">
    <citation type="submission" date="2024-07" db="EMBL/GenBank/DDBJ databases">
        <authorList>
            <person name="Akdeniz Z."/>
        </authorList>
    </citation>
    <scope>NUCLEOTIDE SEQUENCE [LARGE SCALE GENOMIC DNA]</scope>
</reference>
<evidence type="ECO:0000313" key="2">
    <source>
        <dbReference type="EMBL" id="CAL5971172.1"/>
    </source>
</evidence>
<evidence type="ECO:0000313" key="3">
    <source>
        <dbReference type="Proteomes" id="UP001642409"/>
    </source>
</evidence>
<dbReference type="Proteomes" id="UP001642409">
    <property type="component" value="Unassembled WGS sequence"/>
</dbReference>
<feature type="region of interest" description="Disordered" evidence="1">
    <location>
        <begin position="86"/>
        <end position="109"/>
    </location>
</feature>